<dbReference type="EMBL" id="JAHDTB010000002">
    <property type="protein sequence ID" value="MBW8286651.1"/>
    <property type="molecule type" value="Genomic_DNA"/>
</dbReference>
<comment type="caution">
    <text evidence="1">The sequence shown here is derived from an EMBL/GenBank/DDBJ whole genome shotgun (WGS) entry which is preliminary data.</text>
</comment>
<proteinExistence type="predicted"/>
<dbReference type="Proteomes" id="UP000711178">
    <property type="component" value="Unassembled WGS sequence"/>
</dbReference>
<organism evidence="1 2">
    <name type="scientific">Chromobacterium subtsugae</name>
    <dbReference type="NCBI Taxonomy" id="251747"/>
    <lineage>
        <taxon>Bacteria</taxon>
        <taxon>Pseudomonadati</taxon>
        <taxon>Pseudomonadota</taxon>
        <taxon>Betaproteobacteria</taxon>
        <taxon>Neisseriales</taxon>
        <taxon>Chromobacteriaceae</taxon>
        <taxon>Chromobacterium</taxon>
    </lineage>
</organism>
<evidence type="ECO:0000313" key="1">
    <source>
        <dbReference type="EMBL" id="MBW8286651.1"/>
    </source>
</evidence>
<evidence type="ECO:0000313" key="2">
    <source>
        <dbReference type="Proteomes" id="UP000711178"/>
    </source>
</evidence>
<gene>
    <name evidence="1" type="ORF">KIF53_03280</name>
</gene>
<sequence>MMNTQELNLTSELARLLYYTAHIATTIRQHSKQATGRTHRLRNGKDICQLADTLHNFDLLGHAILANNPKTMLRVCDLLLKDYQRYIERYAVALANVETSGNIKAGNYMVDLQEGMEIITEIQTRVRPFTKMASAH</sequence>
<keyword evidence="2" id="KW-1185">Reference proteome</keyword>
<name>A0ABS7FA52_9NEIS</name>
<dbReference type="GeneID" id="89687184"/>
<protein>
    <submittedName>
        <fullName evidence="1">Uncharacterized protein</fullName>
    </submittedName>
</protein>
<reference evidence="1 2" key="1">
    <citation type="submission" date="2021-05" db="EMBL/GenBank/DDBJ databases">
        <title>Draft Whole Genome Sequencing Of Biosensor Chromobacterium violaceum Strain CV026 Reveals A Regulatory RNA In Chromobacterium violaceum Phenotype Regulatory Network.</title>
        <authorList>
            <person name="Hong K.W."/>
            <person name="Chan K.G."/>
            <person name="Chang C.-Y."/>
        </authorList>
    </citation>
    <scope>NUCLEOTIDE SEQUENCE [LARGE SCALE GENOMIC DNA]</scope>
    <source>
        <strain evidence="1 2">ATCC 31532</strain>
    </source>
</reference>
<accession>A0ABS7FA52</accession>
<dbReference type="RefSeq" id="WP_043575636.1">
    <property type="nucleotide sequence ID" value="NZ_CP142381.1"/>
</dbReference>